<comment type="caution">
    <text evidence="2">The sequence shown here is derived from an EMBL/GenBank/DDBJ whole genome shotgun (WGS) entry which is preliminary data.</text>
</comment>
<dbReference type="Gene3D" id="1.10.460.10">
    <property type="entry name" value="Topoisomerase I, domain 2"/>
    <property type="match status" value="1"/>
</dbReference>
<feature type="compositionally biased region" description="Acidic residues" evidence="1">
    <location>
        <begin position="327"/>
        <end position="337"/>
    </location>
</feature>
<organism evidence="2 3">
    <name type="scientific">Candidatus Desulfatibia vada</name>
    <dbReference type="NCBI Taxonomy" id="2841696"/>
    <lineage>
        <taxon>Bacteria</taxon>
        <taxon>Pseudomonadati</taxon>
        <taxon>Thermodesulfobacteriota</taxon>
        <taxon>Desulfobacteria</taxon>
        <taxon>Desulfobacterales</taxon>
        <taxon>Desulfobacterales incertae sedis</taxon>
        <taxon>Candidatus Desulfatibia</taxon>
    </lineage>
</organism>
<evidence type="ECO:0000256" key="1">
    <source>
        <dbReference type="SAM" id="MobiDB-lite"/>
    </source>
</evidence>
<dbReference type="AlphaFoldDB" id="A0A8J6TT62"/>
<name>A0A8J6TT62_9BACT</name>
<sequence>MPPDVPKNSDKEYNLLDLFDEILGRHLERLIGTRHGIDALPLNSINISCLIMLAERENEIDSPPSSMSERYTVETMSIELEEIGFDITAKMNLIIPEMTQKGYIQVDDGAIIPQKPAISMCQLLAKVFPDMPGMNLVAYFVQTTDEVHSGHQDLESAIRQLDQTLKMQGVSLKKDVSQLQIKIEPSPSPEPAARSFTADALRKGALQATHKRVTKTLEILKRPKVENRSKDVPVAPSGPKILSSGYYTDKTEIRKTNFGRAAPVEDDPPETAPDAYTEIEPEEFQLHDQETEGVDGQSLPEKEVSEDTPSEGVDTGLQEALTGLESAEQETDLDESVDPVKSENTASLDNEALEVLKKEAMAETDAGSEEEASYIDDDFVENRIAAFEDDLGMECPMCRDSKVQAEQTGRGKSYYKCSKKNCNFISWGKPYHIPCPQCNNPFLIESNKAGKTILKCSRATCRHWQKPPWEIADNLPERIDSASPKSDKVAAITRKPRRRVKKRRVVRRKK</sequence>
<feature type="region of interest" description="Disordered" evidence="1">
    <location>
        <begin position="476"/>
        <end position="510"/>
    </location>
</feature>
<feature type="region of interest" description="Disordered" evidence="1">
    <location>
        <begin position="326"/>
        <end position="351"/>
    </location>
</feature>
<gene>
    <name evidence="2" type="ORF">H8D96_13800</name>
</gene>
<evidence type="ECO:0000313" key="2">
    <source>
        <dbReference type="EMBL" id="MBC8432980.1"/>
    </source>
</evidence>
<dbReference type="InterPro" id="IPR013824">
    <property type="entry name" value="Topo_IA_cen_sub1"/>
</dbReference>
<dbReference type="EMBL" id="JACNIG010000258">
    <property type="protein sequence ID" value="MBC8432980.1"/>
    <property type="molecule type" value="Genomic_DNA"/>
</dbReference>
<proteinExistence type="predicted"/>
<evidence type="ECO:0000313" key="3">
    <source>
        <dbReference type="Proteomes" id="UP000605201"/>
    </source>
</evidence>
<protein>
    <recommendedName>
        <fullName evidence="4">DNA topoisomerase type IA zn finger domain-containing protein</fullName>
    </recommendedName>
</protein>
<dbReference type="InterPro" id="IPR023405">
    <property type="entry name" value="Topo_IA_core_domain"/>
</dbReference>
<dbReference type="Proteomes" id="UP000605201">
    <property type="component" value="Unassembled WGS sequence"/>
</dbReference>
<feature type="region of interest" description="Disordered" evidence="1">
    <location>
        <begin position="288"/>
        <end position="314"/>
    </location>
</feature>
<reference evidence="2 3" key="1">
    <citation type="submission" date="2020-08" db="EMBL/GenBank/DDBJ databases">
        <title>Bridging the membrane lipid divide: bacteria of the FCB group superphylum have the potential to synthesize archaeal ether lipids.</title>
        <authorList>
            <person name="Villanueva L."/>
            <person name="Von Meijenfeldt F.A.B."/>
            <person name="Westbye A.B."/>
            <person name="Yadav S."/>
            <person name="Hopmans E.C."/>
            <person name="Dutilh B.E."/>
            <person name="Sinninghe Damste J.S."/>
        </authorList>
    </citation>
    <scope>NUCLEOTIDE SEQUENCE [LARGE SCALE GENOMIC DNA]</scope>
    <source>
        <strain evidence="2">NIOZ-UU17</strain>
    </source>
</reference>
<evidence type="ECO:0008006" key="4">
    <source>
        <dbReference type="Google" id="ProtNLM"/>
    </source>
</evidence>
<accession>A0A8J6TT62</accession>
<feature type="compositionally biased region" description="Basic residues" evidence="1">
    <location>
        <begin position="494"/>
        <end position="510"/>
    </location>
</feature>
<feature type="compositionally biased region" description="Basic and acidic residues" evidence="1">
    <location>
        <begin position="476"/>
        <end position="488"/>
    </location>
</feature>
<dbReference type="SUPFAM" id="SSF56712">
    <property type="entry name" value="Prokaryotic type I DNA topoisomerase"/>
    <property type="match status" value="1"/>
</dbReference>